<evidence type="ECO:0000313" key="2">
    <source>
        <dbReference type="EMBL" id="SEJ47905.1"/>
    </source>
</evidence>
<keyword evidence="3" id="KW-1185">Reference proteome</keyword>
<protein>
    <submittedName>
        <fullName evidence="2">Uncharacterized protein</fullName>
    </submittedName>
</protein>
<gene>
    <name evidence="2" type="ORF">SAMN05192553_104188</name>
</gene>
<organism evidence="2 3">
    <name type="scientific">Cyclobacterium xiamenense</name>
    <dbReference type="NCBI Taxonomy" id="1297121"/>
    <lineage>
        <taxon>Bacteria</taxon>
        <taxon>Pseudomonadati</taxon>
        <taxon>Bacteroidota</taxon>
        <taxon>Cytophagia</taxon>
        <taxon>Cytophagales</taxon>
        <taxon>Cyclobacteriaceae</taxon>
        <taxon>Cyclobacterium</taxon>
    </lineage>
</organism>
<evidence type="ECO:0000313" key="3">
    <source>
        <dbReference type="Proteomes" id="UP000199403"/>
    </source>
</evidence>
<accession>A0A1H6ZGE1</accession>
<sequence length="349" mass="39433">MPKQHRLNQTYAAHYSAEFAQKVCRDFFGSNKTISGKEIVELSACKQLNLMVIKSLFETWQEQLELLSRTPYFDYTDAGVQASLREFMNSLSQAISIRQADFEPLLARSLEKTLLLAVQPVEFMEDTLQALTQKSTPDFSGLRKYIKWHADAWGPAVDLLSGLPESPAWRETLYEGFGKQADAPSVADLLAPLQDTLPIDLDRLIHQPEITEESSSNNSEVFSAEAAPSEASAASRYGEEADPDESGDFIDPALAWARFESEEHAYMKGSIRHLREGMGINQRIMFTRRLFQGNQDLLDQALEELDRTESFFDAVNLLNASFVGTLKWDVQSDEVQELLQLVFRKFDGD</sequence>
<reference evidence="3" key="1">
    <citation type="submission" date="2016-10" db="EMBL/GenBank/DDBJ databases">
        <authorList>
            <person name="Varghese N."/>
            <person name="Submissions S."/>
        </authorList>
    </citation>
    <scope>NUCLEOTIDE SEQUENCE [LARGE SCALE GENOMIC DNA]</scope>
    <source>
        <strain evidence="3">IBRC-M 10761</strain>
    </source>
</reference>
<feature type="compositionally biased region" description="Low complexity" evidence="1">
    <location>
        <begin position="213"/>
        <end position="235"/>
    </location>
</feature>
<dbReference type="STRING" id="1416801.SAMN05192553_104188"/>
<evidence type="ECO:0000256" key="1">
    <source>
        <dbReference type="SAM" id="MobiDB-lite"/>
    </source>
</evidence>
<proteinExistence type="predicted"/>
<name>A0A1H6ZGE1_9BACT</name>
<dbReference type="EMBL" id="FNZH01000004">
    <property type="protein sequence ID" value="SEJ47905.1"/>
    <property type="molecule type" value="Genomic_DNA"/>
</dbReference>
<dbReference type="RefSeq" id="WP_092175381.1">
    <property type="nucleotide sequence ID" value="NZ_FNZH01000004.1"/>
</dbReference>
<feature type="region of interest" description="Disordered" evidence="1">
    <location>
        <begin position="208"/>
        <end position="246"/>
    </location>
</feature>
<dbReference type="Proteomes" id="UP000199403">
    <property type="component" value="Unassembled WGS sequence"/>
</dbReference>
<dbReference type="AlphaFoldDB" id="A0A1H6ZGE1"/>